<reference evidence="1 2" key="1">
    <citation type="journal article" date="2018" name="Front. Plant Sci.">
        <title>Red Clover (Trifolium pratense) and Zigzag Clover (T. medium) - A Picture of Genomic Similarities and Differences.</title>
        <authorList>
            <person name="Dluhosova J."/>
            <person name="Istvanek J."/>
            <person name="Nedelnik J."/>
            <person name="Repkova J."/>
        </authorList>
    </citation>
    <scope>NUCLEOTIDE SEQUENCE [LARGE SCALE GENOMIC DNA]</scope>
    <source>
        <strain evidence="2">cv. 10/8</strain>
        <tissue evidence="1">Leaf</tissue>
    </source>
</reference>
<feature type="non-terminal residue" evidence="1">
    <location>
        <position position="1"/>
    </location>
</feature>
<name>A0A392V4A2_9FABA</name>
<dbReference type="Proteomes" id="UP000265520">
    <property type="component" value="Unassembled WGS sequence"/>
</dbReference>
<keyword evidence="2" id="KW-1185">Reference proteome</keyword>
<evidence type="ECO:0000313" key="1">
    <source>
        <dbReference type="EMBL" id="MCI82977.1"/>
    </source>
</evidence>
<sequence length="73" mass="7867">YSVSDESNDFEDSGEFVCPALDALIRIHQRVIAEDLRGGGGRGGEEDDEDEVMEKVDGGDVVTAKLLVPSDQI</sequence>
<organism evidence="1 2">
    <name type="scientific">Trifolium medium</name>
    <dbReference type="NCBI Taxonomy" id="97028"/>
    <lineage>
        <taxon>Eukaryota</taxon>
        <taxon>Viridiplantae</taxon>
        <taxon>Streptophyta</taxon>
        <taxon>Embryophyta</taxon>
        <taxon>Tracheophyta</taxon>
        <taxon>Spermatophyta</taxon>
        <taxon>Magnoliopsida</taxon>
        <taxon>eudicotyledons</taxon>
        <taxon>Gunneridae</taxon>
        <taxon>Pentapetalae</taxon>
        <taxon>rosids</taxon>
        <taxon>fabids</taxon>
        <taxon>Fabales</taxon>
        <taxon>Fabaceae</taxon>
        <taxon>Papilionoideae</taxon>
        <taxon>50 kb inversion clade</taxon>
        <taxon>NPAAA clade</taxon>
        <taxon>Hologalegina</taxon>
        <taxon>IRL clade</taxon>
        <taxon>Trifolieae</taxon>
        <taxon>Trifolium</taxon>
    </lineage>
</organism>
<proteinExistence type="predicted"/>
<protein>
    <submittedName>
        <fullName evidence="1">KH domain-containing protein</fullName>
    </submittedName>
</protein>
<dbReference type="EMBL" id="LXQA011055913">
    <property type="protein sequence ID" value="MCI82977.1"/>
    <property type="molecule type" value="Genomic_DNA"/>
</dbReference>
<accession>A0A392V4A2</accession>
<evidence type="ECO:0000313" key="2">
    <source>
        <dbReference type="Proteomes" id="UP000265520"/>
    </source>
</evidence>
<feature type="non-terminal residue" evidence="1">
    <location>
        <position position="73"/>
    </location>
</feature>
<comment type="caution">
    <text evidence="1">The sequence shown here is derived from an EMBL/GenBank/DDBJ whole genome shotgun (WGS) entry which is preliminary data.</text>
</comment>
<dbReference type="AlphaFoldDB" id="A0A392V4A2"/>